<feature type="compositionally biased region" description="Basic and acidic residues" evidence="1">
    <location>
        <begin position="141"/>
        <end position="150"/>
    </location>
</feature>
<feature type="compositionally biased region" description="Basic residues" evidence="1">
    <location>
        <begin position="93"/>
        <end position="107"/>
    </location>
</feature>
<protein>
    <submittedName>
        <fullName evidence="2">Uncharacterized protein</fullName>
    </submittedName>
</protein>
<dbReference type="EMBL" id="CADCUT010000066">
    <property type="protein sequence ID" value="CAA9400227.1"/>
    <property type="molecule type" value="Genomic_DNA"/>
</dbReference>
<gene>
    <name evidence="2" type="ORF">AVDCRST_MAG03-1184</name>
</gene>
<organism evidence="2">
    <name type="scientific">uncultured Rubrobacteraceae bacterium</name>
    <dbReference type="NCBI Taxonomy" id="349277"/>
    <lineage>
        <taxon>Bacteria</taxon>
        <taxon>Bacillati</taxon>
        <taxon>Actinomycetota</taxon>
        <taxon>Rubrobacteria</taxon>
        <taxon>Rubrobacterales</taxon>
        <taxon>Rubrobacteraceae</taxon>
        <taxon>environmental samples</taxon>
    </lineage>
</organism>
<feature type="compositionally biased region" description="Low complexity" evidence="1">
    <location>
        <begin position="119"/>
        <end position="128"/>
    </location>
</feature>
<feature type="compositionally biased region" description="Basic and acidic residues" evidence="1">
    <location>
        <begin position="342"/>
        <end position="353"/>
    </location>
</feature>
<proteinExistence type="predicted"/>
<accession>A0A6J4P1X0</accession>
<feature type="compositionally biased region" description="Basic and acidic residues" evidence="1">
    <location>
        <begin position="77"/>
        <end position="88"/>
    </location>
</feature>
<feature type="region of interest" description="Disordered" evidence="1">
    <location>
        <begin position="1"/>
        <end position="353"/>
    </location>
</feature>
<feature type="non-terminal residue" evidence="2">
    <location>
        <position position="1"/>
    </location>
</feature>
<sequence>DTGAPPESRLRGGDGGEGTGDGAARAPQGLRWRSRPAPRRVHVGAKLRAVRPSEARRLHAGHVFPPGGRSLPGRRRASGEAHRAREDGTPQGHPRRRGDRGLARRPRRLDGRRPRRRGVQVPSVGPPGRARRGFLRGRPAGARDRREEGGQRMGRQAGRVGEGPGLARPARARSGGQLQPAGAGARPHRQGDARRAFRYVFARFRVPGDRRRALRGQDGPGDTALPRGRRRERPAGDARPPGALPSPAPGRDRQEACPVPLRPLAHKGGRSQGRLHERAVVRGDAALRRRPRGRRRAQAEKEPGQFPPRAAGARGDRRRRRGRLRVRRAHQAQGLDGGVAALERDRRTATGHR</sequence>
<evidence type="ECO:0000256" key="1">
    <source>
        <dbReference type="SAM" id="MobiDB-lite"/>
    </source>
</evidence>
<evidence type="ECO:0000313" key="2">
    <source>
        <dbReference type="EMBL" id="CAA9400227.1"/>
    </source>
</evidence>
<feature type="compositionally biased region" description="Basic residues" evidence="1">
    <location>
        <begin position="316"/>
        <end position="330"/>
    </location>
</feature>
<dbReference type="AlphaFoldDB" id="A0A6J4P1X0"/>
<name>A0A6J4P1X0_9ACTN</name>
<feature type="non-terminal residue" evidence="2">
    <location>
        <position position="353"/>
    </location>
</feature>
<feature type="compositionally biased region" description="Basic residues" evidence="1">
    <location>
        <begin position="32"/>
        <end position="49"/>
    </location>
</feature>
<reference evidence="2" key="1">
    <citation type="submission" date="2020-02" db="EMBL/GenBank/DDBJ databases">
        <authorList>
            <person name="Meier V. D."/>
        </authorList>
    </citation>
    <scope>NUCLEOTIDE SEQUENCE</scope>
    <source>
        <strain evidence="2">AVDCRST_MAG03</strain>
    </source>
</reference>
<feature type="compositionally biased region" description="Basic and acidic residues" evidence="1">
    <location>
        <begin position="274"/>
        <end position="287"/>
    </location>
</feature>